<dbReference type="InterPro" id="IPR011051">
    <property type="entry name" value="RmlC_Cupin_sf"/>
</dbReference>
<dbReference type="SUPFAM" id="SSF51182">
    <property type="entry name" value="RmlC-like cupins"/>
    <property type="match status" value="1"/>
</dbReference>
<name>A0A6J7F7G6_9ZZZZ</name>
<dbReference type="InterPro" id="IPR014710">
    <property type="entry name" value="RmlC-like_jellyroll"/>
</dbReference>
<sequence length="122" mass="13096">MHASARPIERHTVDTTSLTSLANEHLQIARAANSGRSAHTVFGGHDCVLRQTLIALIGGQFLAEHDSPGEATLQVLHGEVRLVDDSHSLDMVSGDFTPIPGVRHRLEAIADAVVLLTVVQLH</sequence>
<organism evidence="1">
    <name type="scientific">freshwater metagenome</name>
    <dbReference type="NCBI Taxonomy" id="449393"/>
    <lineage>
        <taxon>unclassified sequences</taxon>
        <taxon>metagenomes</taxon>
        <taxon>ecological metagenomes</taxon>
    </lineage>
</organism>
<evidence type="ECO:0000313" key="1">
    <source>
        <dbReference type="EMBL" id="CAB4891407.1"/>
    </source>
</evidence>
<gene>
    <name evidence="1" type="ORF">UFOPK3495_00399</name>
</gene>
<dbReference type="EMBL" id="CAFBMC010000013">
    <property type="protein sequence ID" value="CAB4891407.1"/>
    <property type="molecule type" value="Genomic_DNA"/>
</dbReference>
<accession>A0A6J7F7G6</accession>
<dbReference type="PANTHER" id="PTHR37694">
    <property type="entry name" value="SLR8022 PROTEIN"/>
    <property type="match status" value="1"/>
</dbReference>
<dbReference type="PANTHER" id="PTHR37694:SF1">
    <property type="entry name" value="SLR8022 PROTEIN"/>
    <property type="match status" value="1"/>
</dbReference>
<reference evidence="1" key="1">
    <citation type="submission" date="2020-05" db="EMBL/GenBank/DDBJ databases">
        <authorList>
            <person name="Chiriac C."/>
            <person name="Salcher M."/>
            <person name="Ghai R."/>
            <person name="Kavagutti S V."/>
        </authorList>
    </citation>
    <scope>NUCLEOTIDE SEQUENCE</scope>
</reference>
<dbReference type="AlphaFoldDB" id="A0A6J7F7G6"/>
<protein>
    <submittedName>
        <fullName evidence="1">Unannotated protein</fullName>
    </submittedName>
</protein>
<proteinExistence type="predicted"/>
<dbReference type="Gene3D" id="2.60.120.10">
    <property type="entry name" value="Jelly Rolls"/>
    <property type="match status" value="1"/>
</dbReference>